<dbReference type="Gene3D" id="2.40.50.870">
    <property type="entry name" value="Protein of unknown function (DUF3299)"/>
    <property type="match status" value="1"/>
</dbReference>
<sequence>MIKSAARSTSILKPGKENQFSVNCVTEWLRLIFSLSHYQLCQEVGEPPDHQEIDHVQAHLNPTRPFKFTLILLILGSLSVFVSGCSSSDSTDYRQFSEKIDDERPQPETGSTTPVAETTPEEKPVAPALQMETSTSAAVKPEVPASPSEQATAVAAKPDAGTEQPDAKLSGDTSLPVEAQRPDPKKRSLTEEEVAQEKKASEPREVKILVKERSFRRTSPENALLVNYDDLDLLKVMNMEPVTPQAPDLMPEWLKNLDGKRIRIRGFMYPPFQQTGNEYFLLARDNQICCFGKNPKIYDLFPVIMREGVTADYILNRPFDVVGVFHINAESFDGELERIYTIDDAIVIDK</sequence>
<dbReference type="Proteomes" id="UP000322887">
    <property type="component" value="Chromosome"/>
</dbReference>
<accession>A0ABX5YFM4</accession>
<keyword evidence="3" id="KW-1185">Reference proteome</keyword>
<evidence type="ECO:0008006" key="4">
    <source>
        <dbReference type="Google" id="ProtNLM"/>
    </source>
</evidence>
<reference evidence="2 3" key="1">
    <citation type="submission" date="2019-08" db="EMBL/GenBank/DDBJ databases">
        <title>Deep-cultivation of Planctomycetes and their phenomic and genomic characterization uncovers novel biology.</title>
        <authorList>
            <person name="Wiegand S."/>
            <person name="Jogler M."/>
            <person name="Boedeker C."/>
            <person name="Pinto D."/>
            <person name="Vollmers J."/>
            <person name="Rivas-Marin E."/>
            <person name="Kohn T."/>
            <person name="Peeters S.H."/>
            <person name="Heuer A."/>
            <person name="Rast P."/>
            <person name="Oberbeckmann S."/>
            <person name="Bunk B."/>
            <person name="Jeske O."/>
            <person name="Meyerdierks A."/>
            <person name="Storesund J.E."/>
            <person name="Kallscheuer N."/>
            <person name="Luecker S."/>
            <person name="Lage O.M."/>
            <person name="Pohl T."/>
            <person name="Merkel B.J."/>
            <person name="Hornburger P."/>
            <person name="Mueller R.-W."/>
            <person name="Bruemmer F."/>
            <person name="Labrenz M."/>
            <person name="Spormann A.M."/>
            <person name="Op den Camp H."/>
            <person name="Overmann J."/>
            <person name="Amann R."/>
            <person name="Jetten M.S.M."/>
            <person name="Mascher T."/>
            <person name="Medema M.H."/>
            <person name="Devos D.P."/>
            <person name="Kaster A.-K."/>
            <person name="Ovreas L."/>
            <person name="Rohde M."/>
            <person name="Galperin M.Y."/>
            <person name="Jogler C."/>
        </authorList>
    </citation>
    <scope>NUCLEOTIDE SEQUENCE [LARGE SCALE GENOMIC DNA]</scope>
    <source>
        <strain evidence="2 3">DSM 8797</strain>
    </source>
</reference>
<name>A0ABX5YFM4_9PLAN</name>
<dbReference type="EMBL" id="CP042910">
    <property type="protein sequence ID" value="QEG14481.1"/>
    <property type="molecule type" value="Genomic_DNA"/>
</dbReference>
<gene>
    <name evidence="2" type="ORF">GmarT_03160</name>
</gene>
<evidence type="ECO:0000313" key="3">
    <source>
        <dbReference type="Proteomes" id="UP000322887"/>
    </source>
</evidence>
<evidence type="ECO:0000313" key="2">
    <source>
        <dbReference type="EMBL" id="QEG14481.1"/>
    </source>
</evidence>
<feature type="compositionally biased region" description="Basic and acidic residues" evidence="1">
    <location>
        <begin position="180"/>
        <end position="202"/>
    </location>
</feature>
<protein>
    <recommendedName>
        <fullName evidence="4">DUF3299 domain-containing protein</fullName>
    </recommendedName>
</protein>
<feature type="compositionally biased region" description="Basic and acidic residues" evidence="1">
    <location>
        <begin position="91"/>
        <end position="106"/>
    </location>
</feature>
<proteinExistence type="predicted"/>
<feature type="region of interest" description="Disordered" evidence="1">
    <location>
        <begin position="88"/>
        <end position="202"/>
    </location>
</feature>
<evidence type="ECO:0000256" key="1">
    <source>
        <dbReference type="SAM" id="MobiDB-lite"/>
    </source>
</evidence>
<organism evidence="2 3">
    <name type="scientific">Gimesia maris</name>
    <dbReference type="NCBI Taxonomy" id="122"/>
    <lineage>
        <taxon>Bacteria</taxon>
        <taxon>Pseudomonadati</taxon>
        <taxon>Planctomycetota</taxon>
        <taxon>Planctomycetia</taxon>
        <taxon>Planctomycetales</taxon>
        <taxon>Planctomycetaceae</taxon>
        <taxon>Gimesia</taxon>
    </lineage>
</organism>